<dbReference type="Proteomes" id="UP000264002">
    <property type="component" value="Unassembled WGS sequence"/>
</dbReference>
<accession>A0A372MJ21</accession>
<dbReference type="InterPro" id="IPR011867">
    <property type="entry name" value="ModB_ABC"/>
</dbReference>
<evidence type="ECO:0000256" key="5">
    <source>
        <dbReference type="ARBA" id="ARBA00022475"/>
    </source>
</evidence>
<dbReference type="Pfam" id="PF00528">
    <property type="entry name" value="BPD_transp_1"/>
    <property type="match status" value="1"/>
</dbReference>
<comment type="caution">
    <text evidence="13">The sequence shown here is derived from an EMBL/GenBank/DDBJ whole genome shotgun (WGS) entry which is preliminary data.</text>
</comment>
<evidence type="ECO:0000256" key="11">
    <source>
        <dbReference type="RuleBase" id="RU365097"/>
    </source>
</evidence>
<sequence>MFDLSPLSISLRAACIATFIVFVLGTLAARLVLGLKGKLASFVDTVCTLPLVLPPTVLGFFLLVLFGKHGPLGALLSQFGQSIIFTWYATVLAAVVVSFPLMYRSARGALEQVNSEHVWAARTLGMHEGSVFLHIMLPEAWPGIMAGITLSFTRSLGEFGATLMIAGNIPGKTQTIPMAIYFATSSGDMRTAWIWVGLMMLLSFLSLGFSSYLAARREQ</sequence>
<evidence type="ECO:0000313" key="13">
    <source>
        <dbReference type="EMBL" id="RFU95782.1"/>
    </source>
</evidence>
<reference evidence="14" key="1">
    <citation type="submission" date="2018-08" db="EMBL/GenBank/DDBJ databases">
        <authorList>
            <person name="Grouzdev D.S."/>
            <person name="Krutkina M.S."/>
        </authorList>
    </citation>
    <scope>NUCLEOTIDE SEQUENCE [LARGE SCALE GENOMIC DNA]</scope>
    <source>
        <strain evidence="14">4-11</strain>
    </source>
</reference>
<evidence type="ECO:0000256" key="3">
    <source>
        <dbReference type="ARBA" id="ARBA00007069"/>
    </source>
</evidence>
<feature type="transmembrane region" description="Helical" evidence="10">
    <location>
        <begin position="6"/>
        <end position="33"/>
    </location>
</feature>
<feature type="domain" description="ABC transmembrane type-1" evidence="12">
    <location>
        <begin position="7"/>
        <end position="211"/>
    </location>
</feature>
<evidence type="ECO:0000313" key="14">
    <source>
        <dbReference type="Proteomes" id="UP000264002"/>
    </source>
</evidence>
<evidence type="ECO:0000256" key="7">
    <source>
        <dbReference type="ARBA" id="ARBA00022692"/>
    </source>
</evidence>
<evidence type="ECO:0000256" key="8">
    <source>
        <dbReference type="ARBA" id="ARBA00022989"/>
    </source>
</evidence>
<feature type="transmembrane region" description="Helical" evidence="10">
    <location>
        <begin position="79"/>
        <end position="103"/>
    </location>
</feature>
<comment type="subcellular location">
    <subcellularLocation>
        <location evidence="2 10">Cell membrane</location>
        <topology evidence="2 10">Multi-pass membrane protein</topology>
    </subcellularLocation>
</comment>
<evidence type="ECO:0000259" key="12">
    <source>
        <dbReference type="PROSITE" id="PS50928"/>
    </source>
</evidence>
<dbReference type="SUPFAM" id="SSF161098">
    <property type="entry name" value="MetI-like"/>
    <property type="match status" value="1"/>
</dbReference>
<protein>
    <recommendedName>
        <fullName evidence="11">Molybdenum transport system permease</fullName>
    </recommendedName>
</protein>
<dbReference type="OrthoDB" id="9795403at2"/>
<dbReference type="InterPro" id="IPR035906">
    <property type="entry name" value="MetI-like_sf"/>
</dbReference>
<organism evidence="13 14">
    <name type="scientific">Sphaerochaeta halotolerans</name>
    <dbReference type="NCBI Taxonomy" id="2293840"/>
    <lineage>
        <taxon>Bacteria</taxon>
        <taxon>Pseudomonadati</taxon>
        <taxon>Spirochaetota</taxon>
        <taxon>Spirochaetia</taxon>
        <taxon>Spirochaetales</taxon>
        <taxon>Sphaerochaetaceae</taxon>
        <taxon>Sphaerochaeta</taxon>
    </lineage>
</organism>
<feature type="transmembrane region" description="Helical" evidence="10">
    <location>
        <begin position="131"/>
        <end position="152"/>
    </location>
</feature>
<keyword evidence="8 10" id="KW-1133">Transmembrane helix</keyword>
<dbReference type="NCBIfam" id="TIGR02141">
    <property type="entry name" value="modB_ABC"/>
    <property type="match status" value="1"/>
</dbReference>
<dbReference type="Gene3D" id="1.10.3720.10">
    <property type="entry name" value="MetI-like"/>
    <property type="match status" value="1"/>
</dbReference>
<gene>
    <name evidence="13" type="primary">modB</name>
    <name evidence="13" type="ORF">DYP60_01890</name>
</gene>
<dbReference type="PANTHER" id="PTHR30183:SF3">
    <property type="entry name" value="MOLYBDENUM TRANSPORT SYSTEM PERMEASE PROTEIN MODB"/>
    <property type="match status" value="1"/>
</dbReference>
<evidence type="ECO:0000256" key="9">
    <source>
        <dbReference type="ARBA" id="ARBA00023136"/>
    </source>
</evidence>
<evidence type="ECO:0000256" key="2">
    <source>
        <dbReference type="ARBA" id="ARBA00004651"/>
    </source>
</evidence>
<name>A0A372MJ21_9SPIR</name>
<evidence type="ECO:0000256" key="10">
    <source>
        <dbReference type="RuleBase" id="RU363032"/>
    </source>
</evidence>
<evidence type="ECO:0000256" key="4">
    <source>
        <dbReference type="ARBA" id="ARBA00022448"/>
    </source>
</evidence>
<keyword evidence="6 11" id="KW-0500">Molybdenum</keyword>
<evidence type="ECO:0000256" key="1">
    <source>
        <dbReference type="ARBA" id="ARBA00002949"/>
    </source>
</evidence>
<evidence type="ECO:0000256" key="6">
    <source>
        <dbReference type="ARBA" id="ARBA00022505"/>
    </source>
</evidence>
<keyword evidence="7 10" id="KW-0812">Transmembrane</keyword>
<reference evidence="13 14" key="2">
    <citation type="submission" date="2018-09" db="EMBL/GenBank/DDBJ databases">
        <title>Genome of Sphaerochaeta halotolerans strain 4-11.</title>
        <authorList>
            <person name="Nazina T.N."/>
            <person name="Sokolova D.S."/>
        </authorList>
    </citation>
    <scope>NUCLEOTIDE SEQUENCE [LARGE SCALE GENOMIC DNA]</scope>
    <source>
        <strain evidence="13 14">4-11</strain>
    </source>
</reference>
<keyword evidence="5 11" id="KW-1003">Cell membrane</keyword>
<keyword evidence="9 10" id="KW-0472">Membrane</keyword>
<dbReference type="CDD" id="cd06261">
    <property type="entry name" value="TM_PBP2"/>
    <property type="match status" value="1"/>
</dbReference>
<dbReference type="PANTHER" id="PTHR30183">
    <property type="entry name" value="MOLYBDENUM TRANSPORT SYSTEM PERMEASE PROTEIN MODB"/>
    <property type="match status" value="1"/>
</dbReference>
<proteinExistence type="inferred from homology"/>
<feature type="transmembrane region" description="Helical" evidence="10">
    <location>
        <begin position="45"/>
        <end position="67"/>
    </location>
</feature>
<keyword evidence="14" id="KW-1185">Reference proteome</keyword>
<dbReference type="RefSeq" id="WP_117329179.1">
    <property type="nucleotide sequence ID" value="NZ_QUWK01000002.1"/>
</dbReference>
<keyword evidence="4 10" id="KW-0813">Transport</keyword>
<dbReference type="GO" id="GO:0015098">
    <property type="term" value="F:molybdate ion transmembrane transporter activity"/>
    <property type="evidence" value="ECO:0007669"/>
    <property type="project" value="UniProtKB-UniRule"/>
</dbReference>
<feature type="transmembrane region" description="Helical" evidence="10">
    <location>
        <begin position="192"/>
        <end position="215"/>
    </location>
</feature>
<comment type="function">
    <text evidence="1 11">Part of the binding-protein-dependent transport system for molybdenum; probably responsible for the translocation of the substrate across the membrane.</text>
</comment>
<comment type="similarity">
    <text evidence="3 11">Belongs to the binding-protein-dependent transport system permease family. CysTW subfamily.</text>
</comment>
<dbReference type="EMBL" id="QUWK01000002">
    <property type="protein sequence ID" value="RFU95782.1"/>
    <property type="molecule type" value="Genomic_DNA"/>
</dbReference>
<dbReference type="InterPro" id="IPR000515">
    <property type="entry name" value="MetI-like"/>
</dbReference>
<dbReference type="GO" id="GO:0005886">
    <property type="term" value="C:plasma membrane"/>
    <property type="evidence" value="ECO:0007669"/>
    <property type="project" value="UniProtKB-SubCell"/>
</dbReference>
<dbReference type="PROSITE" id="PS50928">
    <property type="entry name" value="ABC_TM1"/>
    <property type="match status" value="1"/>
</dbReference>
<dbReference type="AlphaFoldDB" id="A0A372MJ21"/>